<comment type="caution">
    <text evidence="1">The sequence shown here is derived from an EMBL/GenBank/DDBJ whole genome shotgun (WGS) entry which is preliminary data.</text>
</comment>
<gene>
    <name evidence="1" type="ORF">LCGC14_0369520</name>
</gene>
<sequence>MGRDMDIGTSYDIRELDLAQGEQIEEAVEDIGTTTVVDCPLVPVEIPGSNSSGAYTANDAMGTIFEVVVPRRGEIRSAIFFDLDDEGLQTDLEIFKHKPTQIASEAAWALSLADVVKFITELSFVTPDDHNGTQTFQLTNIGMAYTAPEGKLYIQAVTRGTPTIAVGAKPRIQLQIQSFDPDFREV</sequence>
<evidence type="ECO:0000313" key="1">
    <source>
        <dbReference type="EMBL" id="KKN76443.1"/>
    </source>
</evidence>
<organism evidence="1">
    <name type="scientific">marine sediment metagenome</name>
    <dbReference type="NCBI Taxonomy" id="412755"/>
    <lineage>
        <taxon>unclassified sequences</taxon>
        <taxon>metagenomes</taxon>
        <taxon>ecological metagenomes</taxon>
    </lineage>
</organism>
<proteinExistence type="predicted"/>
<dbReference type="EMBL" id="LAZR01000295">
    <property type="protein sequence ID" value="KKN76443.1"/>
    <property type="molecule type" value="Genomic_DNA"/>
</dbReference>
<accession>A0A0F9WDY2</accession>
<name>A0A0F9WDY2_9ZZZZ</name>
<protein>
    <submittedName>
        <fullName evidence="1">Uncharacterized protein</fullName>
    </submittedName>
</protein>
<reference evidence="1" key="1">
    <citation type="journal article" date="2015" name="Nature">
        <title>Complex archaea that bridge the gap between prokaryotes and eukaryotes.</title>
        <authorList>
            <person name="Spang A."/>
            <person name="Saw J.H."/>
            <person name="Jorgensen S.L."/>
            <person name="Zaremba-Niedzwiedzka K."/>
            <person name="Martijn J."/>
            <person name="Lind A.E."/>
            <person name="van Eijk R."/>
            <person name="Schleper C."/>
            <person name="Guy L."/>
            <person name="Ettema T.J."/>
        </authorList>
    </citation>
    <scope>NUCLEOTIDE SEQUENCE</scope>
</reference>
<dbReference type="AlphaFoldDB" id="A0A0F9WDY2"/>